<keyword evidence="2" id="KW-1185">Reference proteome</keyword>
<reference evidence="1 2" key="1">
    <citation type="journal article" date="2021" name="Appl. Environ. Microbiol.">
        <title>Genetic linkage and physical mapping for an oyster mushroom Pleurotus cornucopiae and QTL analysis for the trait cap color.</title>
        <authorList>
            <person name="Zhang Y."/>
            <person name="Gao W."/>
            <person name="Sonnenberg A."/>
            <person name="Chen Q."/>
            <person name="Zhang J."/>
            <person name="Huang C."/>
        </authorList>
    </citation>
    <scope>NUCLEOTIDE SEQUENCE [LARGE SCALE GENOMIC DNA]</scope>
    <source>
        <strain evidence="1">CCMSSC00406</strain>
    </source>
</reference>
<accession>A0ACB7IUT6</accession>
<gene>
    <name evidence="1" type="ORF">CCMSSC00406_0002564</name>
</gene>
<evidence type="ECO:0000313" key="1">
    <source>
        <dbReference type="EMBL" id="KAG9220836.1"/>
    </source>
</evidence>
<organism evidence="1 2">
    <name type="scientific">Pleurotus cornucopiae</name>
    <name type="common">Cornucopia mushroom</name>
    <dbReference type="NCBI Taxonomy" id="5321"/>
    <lineage>
        <taxon>Eukaryota</taxon>
        <taxon>Fungi</taxon>
        <taxon>Dikarya</taxon>
        <taxon>Basidiomycota</taxon>
        <taxon>Agaricomycotina</taxon>
        <taxon>Agaricomycetes</taxon>
        <taxon>Agaricomycetidae</taxon>
        <taxon>Agaricales</taxon>
        <taxon>Pleurotineae</taxon>
        <taxon>Pleurotaceae</taxon>
        <taxon>Pleurotus</taxon>
    </lineage>
</organism>
<name>A0ACB7IUT6_PLECO</name>
<sequence>MLSEKTGLISKPPNGKSRYVLVIHGGAGTMTRAGSTPEQQAAYKNALSKALQAGYEVLKEGGEAMNAAVAAVSSMEDCPLFNSGKGAVFNVAGKNELESSIMLSKPPVSHPDVPATRRGMGLTLLTHVKNPSRLARALYLSEDLAPHTLLSGSSAEESAKVLGEELVDPSYFFTEKRWREHRRGLGLPEDPLPPIHSEPAPGEDIPVPLDQMPTGTVGAVALDIRGCIAAVTSTGGKTNKLEGRIGDTPQMGSGFWAEEWKKPGSFVRVLDTLIRRRRVNAVGISGTGDGDVRFLFLSIYTSPADIDLLQYFIRRATASTIARRIRYRHESLRKATHRVVEDLRKDGGIGGVIALDSAGNGNTPALINTRAVADHHISEVAMPLNCEGMYRGVIKEDGVPKTAIFDDDVLS</sequence>
<dbReference type="Proteomes" id="UP000824881">
    <property type="component" value="Unassembled WGS sequence"/>
</dbReference>
<evidence type="ECO:0000313" key="2">
    <source>
        <dbReference type="Proteomes" id="UP000824881"/>
    </source>
</evidence>
<dbReference type="EMBL" id="WQMT02000007">
    <property type="protein sequence ID" value="KAG9220836.1"/>
    <property type="molecule type" value="Genomic_DNA"/>
</dbReference>
<protein>
    <submittedName>
        <fullName evidence="1">Uncharacterized protein</fullName>
    </submittedName>
</protein>
<comment type="caution">
    <text evidence="1">The sequence shown here is derived from an EMBL/GenBank/DDBJ whole genome shotgun (WGS) entry which is preliminary data.</text>
</comment>
<proteinExistence type="predicted"/>